<feature type="non-terminal residue" evidence="1">
    <location>
        <position position="1"/>
    </location>
</feature>
<evidence type="ECO:0000313" key="2">
    <source>
        <dbReference type="Proteomes" id="UP000789901"/>
    </source>
</evidence>
<sequence length="75" mass="8662">NEDDIEKKFISPIIISPEKSQSSFKPRTFPSIDDSYEESRPFIHDDIYTLPESLGIQETNQTTEVAQSIRFQPTE</sequence>
<proteinExistence type="predicted"/>
<protein>
    <submittedName>
        <fullName evidence="1">2639_t:CDS:1</fullName>
    </submittedName>
</protein>
<dbReference type="EMBL" id="CAJVQB010173374">
    <property type="protein sequence ID" value="CAG8857647.1"/>
    <property type="molecule type" value="Genomic_DNA"/>
</dbReference>
<name>A0ABN7XRE3_GIGMA</name>
<accession>A0ABN7XRE3</accession>
<reference evidence="1 2" key="1">
    <citation type="submission" date="2021-06" db="EMBL/GenBank/DDBJ databases">
        <authorList>
            <person name="Kallberg Y."/>
            <person name="Tangrot J."/>
            <person name="Rosling A."/>
        </authorList>
    </citation>
    <scope>NUCLEOTIDE SEQUENCE [LARGE SCALE GENOMIC DNA]</scope>
    <source>
        <strain evidence="1 2">120-4 pot B 10/14</strain>
    </source>
</reference>
<organism evidence="1 2">
    <name type="scientific">Gigaspora margarita</name>
    <dbReference type="NCBI Taxonomy" id="4874"/>
    <lineage>
        <taxon>Eukaryota</taxon>
        <taxon>Fungi</taxon>
        <taxon>Fungi incertae sedis</taxon>
        <taxon>Mucoromycota</taxon>
        <taxon>Glomeromycotina</taxon>
        <taxon>Glomeromycetes</taxon>
        <taxon>Diversisporales</taxon>
        <taxon>Gigasporaceae</taxon>
        <taxon>Gigaspora</taxon>
    </lineage>
</organism>
<keyword evidence="2" id="KW-1185">Reference proteome</keyword>
<gene>
    <name evidence="1" type="ORF">GMARGA_LOCUS46466</name>
</gene>
<evidence type="ECO:0000313" key="1">
    <source>
        <dbReference type="EMBL" id="CAG8857647.1"/>
    </source>
</evidence>
<dbReference type="Proteomes" id="UP000789901">
    <property type="component" value="Unassembled WGS sequence"/>
</dbReference>
<comment type="caution">
    <text evidence="1">The sequence shown here is derived from an EMBL/GenBank/DDBJ whole genome shotgun (WGS) entry which is preliminary data.</text>
</comment>